<keyword evidence="2" id="KW-1185">Reference proteome</keyword>
<name>A0A5J5EMB3_9PEZI</name>
<evidence type="ECO:0000313" key="2">
    <source>
        <dbReference type="Proteomes" id="UP000326924"/>
    </source>
</evidence>
<comment type="caution">
    <text evidence="1">The sequence shown here is derived from an EMBL/GenBank/DDBJ whole genome shotgun (WGS) entry which is preliminary data.</text>
</comment>
<dbReference type="Proteomes" id="UP000326924">
    <property type="component" value="Unassembled WGS sequence"/>
</dbReference>
<sequence length="152" mass="16663">MSRGAGENNPNASSFTAVTRFVPLSSPQACNPHPENQPALRLLATRLRRRLRLFVERRRVKRAEWVELAVRRTVPPLLALVQLLGTQLHLAAGSAVLTPRIVCQQQTQGVRGPIGCGDCQGITTVRKQLWPAGEAAYAQGSELDCNVHTTLH</sequence>
<proteinExistence type="predicted"/>
<dbReference type="InParanoid" id="A0A5J5EMB3"/>
<protein>
    <submittedName>
        <fullName evidence="1">Uncharacterized protein</fullName>
    </submittedName>
</protein>
<evidence type="ECO:0000313" key="1">
    <source>
        <dbReference type="EMBL" id="KAA8895838.1"/>
    </source>
</evidence>
<organism evidence="1 2">
    <name type="scientific">Sphaerosporella brunnea</name>
    <dbReference type="NCBI Taxonomy" id="1250544"/>
    <lineage>
        <taxon>Eukaryota</taxon>
        <taxon>Fungi</taxon>
        <taxon>Dikarya</taxon>
        <taxon>Ascomycota</taxon>
        <taxon>Pezizomycotina</taxon>
        <taxon>Pezizomycetes</taxon>
        <taxon>Pezizales</taxon>
        <taxon>Pyronemataceae</taxon>
        <taxon>Sphaerosporella</taxon>
    </lineage>
</organism>
<reference evidence="1 2" key="1">
    <citation type="submission" date="2019-09" db="EMBL/GenBank/DDBJ databases">
        <title>Draft genome of the ectomycorrhizal ascomycete Sphaerosporella brunnea.</title>
        <authorList>
            <consortium name="DOE Joint Genome Institute"/>
            <person name="Benucci G.M."/>
            <person name="Marozzi G."/>
            <person name="Antonielli L."/>
            <person name="Sanchez S."/>
            <person name="Marco P."/>
            <person name="Wang X."/>
            <person name="Falini L.B."/>
            <person name="Barry K."/>
            <person name="Haridas S."/>
            <person name="Lipzen A."/>
            <person name="Labutti K."/>
            <person name="Grigoriev I.V."/>
            <person name="Murat C."/>
            <person name="Martin F."/>
            <person name="Albertini E."/>
            <person name="Donnini D."/>
            <person name="Bonito G."/>
        </authorList>
    </citation>
    <scope>NUCLEOTIDE SEQUENCE [LARGE SCALE GENOMIC DNA]</scope>
    <source>
        <strain evidence="1 2">Sb_GMNB300</strain>
    </source>
</reference>
<dbReference type="EMBL" id="VXIS01000241">
    <property type="protein sequence ID" value="KAA8895838.1"/>
    <property type="molecule type" value="Genomic_DNA"/>
</dbReference>
<dbReference type="AlphaFoldDB" id="A0A5J5EMB3"/>
<accession>A0A5J5EMB3</accession>
<gene>
    <name evidence="1" type="ORF">FN846DRAFT_893793</name>
</gene>